<proteinExistence type="predicted"/>
<feature type="transmembrane region" description="Helical" evidence="8">
    <location>
        <begin position="226"/>
        <end position="246"/>
    </location>
</feature>
<keyword evidence="2" id="KW-1003">Cell membrane</keyword>
<dbReference type="GO" id="GO:0016763">
    <property type="term" value="F:pentosyltransferase activity"/>
    <property type="evidence" value="ECO:0007669"/>
    <property type="project" value="TreeGrafter"/>
</dbReference>
<feature type="transmembrane region" description="Helical" evidence="8">
    <location>
        <begin position="15"/>
        <end position="33"/>
    </location>
</feature>
<sequence>MNTDSGSKVAARIEWTLLGLGVLFSLSQLILGFSQSILDQYAFRQTQTAISVYWMLKGDSWLAYATPVLGAPWALPFEFPLYQWIVALLAECCPFLSLDEAGRLVSEFFFFACLWPLWRISTHCKSGRSLFRICAGLLLCSPIYVFWSRSFMIESTALFFSLWFVASITDYVNAPSAYGFAETTITGALAACIKITTFVGFSFAGALVVLYILYANRNNNSLKRQLFIIAAMALTIVIAIASLYAWTHFSDGLKMKNILATGYTSEALKTWNFGTLAQRKSPDLRMTIFRRAPNEALGTWLFVLALTVLALRKLSRPQLLAYGLLLFLFAAPFFVFPNLHVIHHYYQYANSIFLVLAAAYLIFCIAHKRPKLLTALLLCAISFDAYGYVKFFYQSIKPQNRELQVLLASYARRNVNPDDVVAGFGLDWSSEVPYYAERRALLISNGTSDAVLLKIAADPGKFADGKHIGLVIVCPNSFSEAAGTKTAYNTLLDRLTRGRTSEVVGSCVTYK</sequence>
<dbReference type="AlphaFoldDB" id="A0A370X5E1"/>
<protein>
    <recommendedName>
        <fullName evidence="11">Glycosyltransferase RgtA/B/C/D-like domain-containing protein</fullName>
    </recommendedName>
</protein>
<evidence type="ECO:0000256" key="2">
    <source>
        <dbReference type="ARBA" id="ARBA00022475"/>
    </source>
</evidence>
<dbReference type="GO" id="GO:0005886">
    <property type="term" value="C:plasma membrane"/>
    <property type="evidence" value="ECO:0007669"/>
    <property type="project" value="UniProtKB-SubCell"/>
</dbReference>
<evidence type="ECO:0000256" key="6">
    <source>
        <dbReference type="ARBA" id="ARBA00022989"/>
    </source>
</evidence>
<dbReference type="RefSeq" id="WP_115478455.1">
    <property type="nucleotide sequence ID" value="NZ_QRBF01000004.1"/>
</dbReference>
<feature type="transmembrane region" description="Helical" evidence="8">
    <location>
        <begin position="372"/>
        <end position="393"/>
    </location>
</feature>
<organism evidence="9 10">
    <name type="scientific">Dyella psychrodurans</name>
    <dbReference type="NCBI Taxonomy" id="1927960"/>
    <lineage>
        <taxon>Bacteria</taxon>
        <taxon>Pseudomonadati</taxon>
        <taxon>Pseudomonadota</taxon>
        <taxon>Gammaproteobacteria</taxon>
        <taxon>Lysobacterales</taxon>
        <taxon>Rhodanobacteraceae</taxon>
        <taxon>Dyella</taxon>
    </lineage>
</organism>
<evidence type="ECO:0008006" key="11">
    <source>
        <dbReference type="Google" id="ProtNLM"/>
    </source>
</evidence>
<feature type="transmembrane region" description="Helical" evidence="8">
    <location>
        <begin position="296"/>
        <end position="312"/>
    </location>
</feature>
<keyword evidence="10" id="KW-1185">Reference proteome</keyword>
<comment type="subcellular location">
    <subcellularLocation>
        <location evidence="1">Cell membrane</location>
        <topology evidence="1">Multi-pass membrane protein</topology>
    </subcellularLocation>
</comment>
<gene>
    <name evidence="9" type="ORF">DWU99_12870</name>
</gene>
<accession>A0A370X5E1</accession>
<dbReference type="EMBL" id="QRBF01000004">
    <property type="protein sequence ID" value="RDS83415.1"/>
    <property type="molecule type" value="Genomic_DNA"/>
</dbReference>
<keyword evidence="3" id="KW-0328">Glycosyltransferase</keyword>
<evidence type="ECO:0000256" key="7">
    <source>
        <dbReference type="ARBA" id="ARBA00023136"/>
    </source>
</evidence>
<feature type="transmembrane region" description="Helical" evidence="8">
    <location>
        <begin position="345"/>
        <end position="365"/>
    </location>
</feature>
<comment type="caution">
    <text evidence="9">The sequence shown here is derived from an EMBL/GenBank/DDBJ whole genome shotgun (WGS) entry which is preliminary data.</text>
</comment>
<feature type="transmembrane region" description="Helical" evidence="8">
    <location>
        <begin position="129"/>
        <end position="147"/>
    </location>
</feature>
<dbReference type="PANTHER" id="PTHR33908:SF11">
    <property type="entry name" value="MEMBRANE PROTEIN"/>
    <property type="match status" value="1"/>
</dbReference>
<evidence type="ECO:0000313" key="9">
    <source>
        <dbReference type="EMBL" id="RDS83415.1"/>
    </source>
</evidence>
<evidence type="ECO:0000256" key="1">
    <source>
        <dbReference type="ARBA" id="ARBA00004651"/>
    </source>
</evidence>
<name>A0A370X5E1_9GAMM</name>
<evidence type="ECO:0000313" key="10">
    <source>
        <dbReference type="Proteomes" id="UP000255334"/>
    </source>
</evidence>
<dbReference type="OrthoDB" id="4680035at2"/>
<dbReference type="Proteomes" id="UP000255334">
    <property type="component" value="Unassembled WGS sequence"/>
</dbReference>
<dbReference type="InterPro" id="IPR050297">
    <property type="entry name" value="LipidA_mod_glycosyltrf_83"/>
</dbReference>
<evidence type="ECO:0000256" key="8">
    <source>
        <dbReference type="SAM" id="Phobius"/>
    </source>
</evidence>
<keyword evidence="6 8" id="KW-1133">Transmembrane helix</keyword>
<evidence type="ECO:0000256" key="4">
    <source>
        <dbReference type="ARBA" id="ARBA00022679"/>
    </source>
</evidence>
<reference evidence="9 10" key="1">
    <citation type="submission" date="2018-07" db="EMBL/GenBank/DDBJ databases">
        <title>Dyella monticola sp. nov. and Dyella psychrodurans sp. nov. isolated from monsoon evergreen broad-leaved forest soil of Dinghu Mountain, China.</title>
        <authorList>
            <person name="Gao Z."/>
            <person name="Qiu L."/>
        </authorList>
    </citation>
    <scope>NUCLEOTIDE SEQUENCE [LARGE SCALE GENOMIC DNA]</scope>
    <source>
        <strain evidence="9 10">4MSK11</strain>
    </source>
</reference>
<evidence type="ECO:0000256" key="3">
    <source>
        <dbReference type="ARBA" id="ARBA00022676"/>
    </source>
</evidence>
<feature type="transmembrane region" description="Helical" evidence="8">
    <location>
        <begin position="187"/>
        <end position="214"/>
    </location>
</feature>
<keyword evidence="7 8" id="KW-0472">Membrane</keyword>
<keyword evidence="4" id="KW-0808">Transferase</keyword>
<feature type="transmembrane region" description="Helical" evidence="8">
    <location>
        <begin position="319"/>
        <end position="339"/>
    </location>
</feature>
<dbReference type="PANTHER" id="PTHR33908">
    <property type="entry name" value="MANNOSYLTRANSFERASE YKCB-RELATED"/>
    <property type="match status" value="1"/>
</dbReference>
<keyword evidence="5 8" id="KW-0812">Transmembrane</keyword>
<evidence type="ECO:0000256" key="5">
    <source>
        <dbReference type="ARBA" id="ARBA00022692"/>
    </source>
</evidence>
<dbReference type="GO" id="GO:0009103">
    <property type="term" value="P:lipopolysaccharide biosynthetic process"/>
    <property type="evidence" value="ECO:0007669"/>
    <property type="project" value="UniProtKB-ARBA"/>
</dbReference>